<keyword evidence="5 9" id="KW-0653">Protein transport</keyword>
<dbReference type="Proteomes" id="UP000671879">
    <property type="component" value="Chromosome"/>
</dbReference>
<evidence type="ECO:0000256" key="4">
    <source>
        <dbReference type="ARBA" id="ARBA00022692"/>
    </source>
</evidence>
<comment type="function">
    <text evidence="9">Involved in protein export. Participates in an early event of protein translocation.</text>
</comment>
<evidence type="ECO:0000313" key="10">
    <source>
        <dbReference type="EMBL" id="QTX32845.1"/>
    </source>
</evidence>
<evidence type="ECO:0000256" key="7">
    <source>
        <dbReference type="ARBA" id="ARBA00023010"/>
    </source>
</evidence>
<comment type="caution">
    <text evidence="9">Lacks conserved residue(s) required for the propagation of feature annotation.</text>
</comment>
<dbReference type="PRINTS" id="PR01651">
    <property type="entry name" value="SECGEXPORT"/>
</dbReference>
<feature type="transmembrane region" description="Helical" evidence="9">
    <location>
        <begin position="55"/>
        <end position="72"/>
    </location>
</feature>
<dbReference type="GO" id="GO:0005886">
    <property type="term" value="C:plasma membrane"/>
    <property type="evidence" value="ECO:0007669"/>
    <property type="project" value="UniProtKB-SubCell"/>
</dbReference>
<dbReference type="Pfam" id="PF03840">
    <property type="entry name" value="SecG"/>
    <property type="match status" value="1"/>
</dbReference>
<evidence type="ECO:0000313" key="11">
    <source>
        <dbReference type="Proteomes" id="UP000671879"/>
    </source>
</evidence>
<sequence>MKVFLSIIHVVLAIALMAVILLQQRKTGGFAGIFGGGTQADGGGQWQRFTALTKITVVLTTLFMVSSLVLVVL</sequence>
<evidence type="ECO:0000256" key="5">
    <source>
        <dbReference type="ARBA" id="ARBA00022927"/>
    </source>
</evidence>
<keyword evidence="3 9" id="KW-0813">Transport</keyword>
<evidence type="ECO:0000256" key="2">
    <source>
        <dbReference type="ARBA" id="ARBA00008445"/>
    </source>
</evidence>
<protein>
    <recommendedName>
        <fullName evidence="9">Protein-export membrane protein SecG</fullName>
    </recommendedName>
</protein>
<proteinExistence type="inferred from homology"/>
<evidence type="ECO:0000256" key="9">
    <source>
        <dbReference type="RuleBase" id="RU365087"/>
    </source>
</evidence>
<evidence type="ECO:0000256" key="3">
    <source>
        <dbReference type="ARBA" id="ARBA00022448"/>
    </source>
</evidence>
<keyword evidence="11" id="KW-1185">Reference proteome</keyword>
<evidence type="ECO:0000256" key="8">
    <source>
        <dbReference type="ARBA" id="ARBA00023136"/>
    </source>
</evidence>
<comment type="similarity">
    <text evidence="2 9">Belongs to the SecG family.</text>
</comment>
<keyword evidence="6 9" id="KW-1133">Transmembrane helix</keyword>
<evidence type="ECO:0000256" key="1">
    <source>
        <dbReference type="ARBA" id="ARBA00004141"/>
    </source>
</evidence>
<keyword evidence="4 9" id="KW-0812">Transmembrane</keyword>
<dbReference type="AlphaFoldDB" id="A0A9Q7EXU6"/>
<dbReference type="KEGG" id="aram:KAR29_02665"/>
<keyword evidence="9" id="KW-1003">Cell membrane</keyword>
<comment type="subcellular location">
    <subcellularLocation>
        <location evidence="9">Cell membrane</location>
        <topology evidence="9">Multi-pass membrane protein</topology>
    </subcellularLocation>
    <subcellularLocation>
        <location evidence="1">Membrane</location>
        <topology evidence="1">Multi-pass membrane protein</topology>
    </subcellularLocation>
</comment>
<dbReference type="GO" id="GO:0009306">
    <property type="term" value="P:protein secretion"/>
    <property type="evidence" value="ECO:0007669"/>
    <property type="project" value="UniProtKB-UniRule"/>
</dbReference>
<name>A0A9Q7EXU6_9BACT</name>
<reference evidence="11" key="1">
    <citation type="submission" date="2021-04" db="EMBL/GenBank/DDBJ databases">
        <title>A novel Synergistetes isolate from a pyrite-forming mixed culture.</title>
        <authorList>
            <person name="Bunk B."/>
            <person name="Sproer C."/>
            <person name="Spring S."/>
            <person name="Pester M."/>
        </authorList>
    </citation>
    <scope>NUCLEOTIDE SEQUENCE [LARGE SCALE GENOMIC DNA]</scope>
    <source>
        <strain evidence="11">J.5.4.2-T.3.5.2</strain>
    </source>
</reference>
<gene>
    <name evidence="10" type="primary">secG</name>
    <name evidence="10" type="ORF">KAR29_02665</name>
</gene>
<organism evidence="10 11">
    <name type="scientific">Aminithiophilus ramosus</name>
    <dbReference type="NCBI Taxonomy" id="3029084"/>
    <lineage>
        <taxon>Bacteria</taxon>
        <taxon>Thermotogati</taxon>
        <taxon>Synergistota</taxon>
        <taxon>Synergistia</taxon>
        <taxon>Synergistales</taxon>
        <taxon>Aminithiophilaceae</taxon>
        <taxon>Aminithiophilus</taxon>
    </lineage>
</organism>
<evidence type="ECO:0000256" key="6">
    <source>
        <dbReference type="ARBA" id="ARBA00022989"/>
    </source>
</evidence>
<dbReference type="NCBIfam" id="TIGR00810">
    <property type="entry name" value="secG"/>
    <property type="match status" value="1"/>
</dbReference>
<accession>A0A9Q7EXU6</accession>
<keyword evidence="8 9" id="KW-0472">Membrane</keyword>
<dbReference type="InterPro" id="IPR004692">
    <property type="entry name" value="SecG"/>
</dbReference>
<dbReference type="RefSeq" id="WP_274374106.1">
    <property type="nucleotide sequence ID" value="NZ_CP072943.1"/>
</dbReference>
<dbReference type="EMBL" id="CP072943">
    <property type="protein sequence ID" value="QTX32845.1"/>
    <property type="molecule type" value="Genomic_DNA"/>
</dbReference>
<keyword evidence="7 9" id="KW-0811">Translocation</keyword>
<dbReference type="GO" id="GO:0015450">
    <property type="term" value="F:protein-transporting ATPase activity"/>
    <property type="evidence" value="ECO:0007669"/>
    <property type="project" value="UniProtKB-UniRule"/>
</dbReference>